<keyword evidence="8" id="KW-0997">Cell inner membrane</keyword>
<feature type="transmembrane region" description="Helical" evidence="8">
    <location>
        <begin position="168"/>
        <end position="188"/>
    </location>
</feature>
<evidence type="ECO:0000313" key="10">
    <source>
        <dbReference type="EMBL" id="MFC3675501.1"/>
    </source>
</evidence>
<accession>A0ABV7VFA8</accession>
<dbReference type="CDD" id="cd17320">
    <property type="entry name" value="MFS_MdfA_MDR_like"/>
    <property type="match status" value="1"/>
</dbReference>
<name>A0ABV7VFA8_9PROT</name>
<keyword evidence="3 8" id="KW-0813">Transport</keyword>
<dbReference type="InterPro" id="IPR036259">
    <property type="entry name" value="MFS_trans_sf"/>
</dbReference>
<keyword evidence="4" id="KW-1003">Cell membrane</keyword>
<comment type="subcellular location">
    <subcellularLocation>
        <location evidence="8">Cell inner membrane</location>
        <topology evidence="8">Multi-pass membrane protein</topology>
    </subcellularLocation>
    <subcellularLocation>
        <location evidence="1">Cell membrane</location>
        <topology evidence="1">Multi-pass membrane protein</topology>
    </subcellularLocation>
</comment>
<dbReference type="NCBIfam" id="TIGR00710">
    <property type="entry name" value="efflux_Bcr_CflA"/>
    <property type="match status" value="1"/>
</dbReference>
<evidence type="ECO:0000256" key="7">
    <source>
        <dbReference type="ARBA" id="ARBA00023136"/>
    </source>
</evidence>
<feature type="transmembrane region" description="Helical" evidence="8">
    <location>
        <begin position="313"/>
        <end position="339"/>
    </location>
</feature>
<feature type="transmembrane region" description="Helical" evidence="8">
    <location>
        <begin position="284"/>
        <end position="307"/>
    </location>
</feature>
<evidence type="ECO:0000256" key="8">
    <source>
        <dbReference type="RuleBase" id="RU365088"/>
    </source>
</evidence>
<gene>
    <name evidence="10" type="ORF">ACFOOQ_08105</name>
</gene>
<feature type="transmembrane region" description="Helical" evidence="8">
    <location>
        <begin position="218"/>
        <end position="241"/>
    </location>
</feature>
<evidence type="ECO:0000256" key="3">
    <source>
        <dbReference type="ARBA" id="ARBA00022448"/>
    </source>
</evidence>
<dbReference type="Proteomes" id="UP001595711">
    <property type="component" value="Unassembled WGS sequence"/>
</dbReference>
<evidence type="ECO:0000259" key="9">
    <source>
        <dbReference type="PROSITE" id="PS50850"/>
    </source>
</evidence>
<dbReference type="Pfam" id="PF07690">
    <property type="entry name" value="MFS_1"/>
    <property type="match status" value="1"/>
</dbReference>
<protein>
    <recommendedName>
        <fullName evidence="8">Bcr/CflA family efflux transporter</fullName>
    </recommendedName>
</protein>
<dbReference type="SUPFAM" id="SSF103473">
    <property type="entry name" value="MFS general substrate transporter"/>
    <property type="match status" value="1"/>
</dbReference>
<dbReference type="Gene3D" id="1.20.1720.10">
    <property type="entry name" value="Multidrug resistance protein D"/>
    <property type="match status" value="1"/>
</dbReference>
<evidence type="ECO:0000256" key="5">
    <source>
        <dbReference type="ARBA" id="ARBA00022692"/>
    </source>
</evidence>
<feature type="transmembrane region" description="Helical" evidence="8">
    <location>
        <begin position="49"/>
        <end position="68"/>
    </location>
</feature>
<dbReference type="InterPro" id="IPR004812">
    <property type="entry name" value="Efflux_drug-R_Bcr/CmlA"/>
</dbReference>
<evidence type="ECO:0000256" key="4">
    <source>
        <dbReference type="ARBA" id="ARBA00022475"/>
    </source>
</evidence>
<evidence type="ECO:0000256" key="2">
    <source>
        <dbReference type="ARBA" id="ARBA00006236"/>
    </source>
</evidence>
<keyword evidence="7 8" id="KW-0472">Membrane</keyword>
<proteinExistence type="inferred from homology"/>
<organism evidence="10 11">
    <name type="scientific">Ferrovibrio xuzhouensis</name>
    <dbReference type="NCBI Taxonomy" id="1576914"/>
    <lineage>
        <taxon>Bacteria</taxon>
        <taxon>Pseudomonadati</taxon>
        <taxon>Pseudomonadota</taxon>
        <taxon>Alphaproteobacteria</taxon>
        <taxon>Rhodospirillales</taxon>
        <taxon>Rhodospirillaceae</taxon>
        <taxon>Ferrovibrio</taxon>
    </lineage>
</organism>
<keyword evidence="5 8" id="KW-0812">Transmembrane</keyword>
<feature type="transmembrane region" description="Helical" evidence="8">
    <location>
        <begin position="253"/>
        <end position="272"/>
    </location>
</feature>
<feature type="transmembrane region" description="Helical" evidence="8">
    <location>
        <begin position="375"/>
        <end position="393"/>
    </location>
</feature>
<dbReference type="EMBL" id="JBHRYJ010000001">
    <property type="protein sequence ID" value="MFC3675501.1"/>
    <property type="molecule type" value="Genomic_DNA"/>
</dbReference>
<evidence type="ECO:0000256" key="6">
    <source>
        <dbReference type="ARBA" id="ARBA00022989"/>
    </source>
</evidence>
<reference evidence="11" key="1">
    <citation type="journal article" date="2019" name="Int. J. Syst. Evol. Microbiol.">
        <title>The Global Catalogue of Microorganisms (GCM) 10K type strain sequencing project: providing services to taxonomists for standard genome sequencing and annotation.</title>
        <authorList>
            <consortium name="The Broad Institute Genomics Platform"/>
            <consortium name="The Broad Institute Genome Sequencing Center for Infectious Disease"/>
            <person name="Wu L."/>
            <person name="Ma J."/>
        </authorList>
    </citation>
    <scope>NUCLEOTIDE SEQUENCE [LARGE SCALE GENOMIC DNA]</scope>
    <source>
        <strain evidence="11">KCTC 42182</strain>
    </source>
</reference>
<keyword evidence="11" id="KW-1185">Reference proteome</keyword>
<evidence type="ECO:0000313" key="11">
    <source>
        <dbReference type="Proteomes" id="UP001595711"/>
    </source>
</evidence>
<dbReference type="PANTHER" id="PTHR23502">
    <property type="entry name" value="MAJOR FACILITATOR SUPERFAMILY"/>
    <property type="match status" value="1"/>
</dbReference>
<feature type="transmembrane region" description="Helical" evidence="8">
    <location>
        <begin position="12"/>
        <end position="29"/>
    </location>
</feature>
<dbReference type="InterPro" id="IPR011701">
    <property type="entry name" value="MFS"/>
</dbReference>
<feature type="domain" description="Major facilitator superfamily (MFS) profile" evidence="9">
    <location>
        <begin position="11"/>
        <end position="402"/>
    </location>
</feature>
<evidence type="ECO:0000256" key="1">
    <source>
        <dbReference type="ARBA" id="ARBA00004651"/>
    </source>
</evidence>
<comment type="caution">
    <text evidence="10">The sequence shown here is derived from an EMBL/GenBank/DDBJ whole genome shotgun (WGS) entry which is preliminary data.</text>
</comment>
<dbReference type="InterPro" id="IPR020846">
    <property type="entry name" value="MFS_dom"/>
</dbReference>
<dbReference type="PROSITE" id="PS50850">
    <property type="entry name" value="MFS"/>
    <property type="match status" value="1"/>
</dbReference>
<feature type="transmembrane region" description="Helical" evidence="8">
    <location>
        <begin position="80"/>
        <end position="99"/>
    </location>
</feature>
<comment type="caution">
    <text evidence="8">Lacks conserved residue(s) required for the propagation of feature annotation.</text>
</comment>
<dbReference type="RefSeq" id="WP_379724196.1">
    <property type="nucleotide sequence ID" value="NZ_JBHRYJ010000001.1"/>
</dbReference>
<feature type="transmembrane region" description="Helical" evidence="8">
    <location>
        <begin position="138"/>
        <end position="156"/>
    </location>
</feature>
<dbReference type="PANTHER" id="PTHR23502:SF132">
    <property type="entry name" value="POLYAMINE TRANSPORTER 2-RELATED"/>
    <property type="match status" value="1"/>
</dbReference>
<keyword evidence="6 8" id="KW-1133">Transmembrane helix</keyword>
<comment type="similarity">
    <text evidence="2 8">Belongs to the major facilitator superfamily. Bcr/CmlA family.</text>
</comment>
<sequence>MSTSASPRPAFLRNALILGLLTAIGPFAIDMYLPALPSIGASLAADPDAVLMSLTAFFITFAGGQLVYGPVSDMVGRKPPLYFGLVVFVLASLGCALAPNIHVLIGFRALQGVGGAAGMVIARAVVRDLHSGLDEARLLALLMLVFSVSPLLAPITGSLVIEAAGWRYIFWAVLVAALLGLVMVMLLVPETRPREQRADSSVAALFAACGRLLTDRHFLGLTFISAFGMAGFFIFLANSSFVMMGQYGLSSRLYSLVFSENAAAFFIAAQFSSRLGARYGLHRIVRPAVIAYAAIMGSLFALTAAGVHSLPVLLVLLFFGYGCLGIILPATSVLALTAYGAAAGTAASMMSTLQLGLGAVLIGVSGRFADGTATPMVAGIAVCGGIALLLALLTPIRAGDAMAPAGAAD</sequence>
<feature type="transmembrane region" description="Helical" evidence="8">
    <location>
        <begin position="105"/>
        <end position="126"/>
    </location>
</feature>